<evidence type="ECO:0000313" key="2">
    <source>
        <dbReference type="EMBL" id="MEQ3542492.1"/>
    </source>
</evidence>
<name>A0ABV1K555_9PSEU</name>
<dbReference type="RefSeq" id="WP_345643842.1">
    <property type="nucleotide sequence ID" value="NZ_BAABLY010000022.1"/>
</dbReference>
<dbReference type="EMBL" id="JBEDNP010000048">
    <property type="protein sequence ID" value="MEQ3542492.1"/>
    <property type="molecule type" value="Genomic_DNA"/>
</dbReference>
<organism evidence="2 3">
    <name type="scientific">Pseudonocardia tropica</name>
    <dbReference type="NCBI Taxonomy" id="681289"/>
    <lineage>
        <taxon>Bacteria</taxon>
        <taxon>Bacillati</taxon>
        <taxon>Actinomycetota</taxon>
        <taxon>Actinomycetes</taxon>
        <taxon>Pseudonocardiales</taxon>
        <taxon>Pseudonocardiaceae</taxon>
        <taxon>Pseudonocardia</taxon>
    </lineage>
</organism>
<gene>
    <name evidence="2" type="ORF">WHI96_27145</name>
</gene>
<keyword evidence="1" id="KW-1133">Transmembrane helix</keyword>
<evidence type="ECO:0000256" key="1">
    <source>
        <dbReference type="SAM" id="Phobius"/>
    </source>
</evidence>
<reference evidence="2 3" key="1">
    <citation type="submission" date="2024-03" db="EMBL/GenBank/DDBJ databases">
        <title>Draft genome sequence of Pseudonocardia tropica JCM 19149.</title>
        <authorList>
            <person name="Butdee W."/>
            <person name="Duangmal K."/>
        </authorList>
    </citation>
    <scope>NUCLEOTIDE SEQUENCE [LARGE SCALE GENOMIC DNA]</scope>
    <source>
        <strain evidence="2 3">JCM 19149</strain>
    </source>
</reference>
<keyword evidence="3" id="KW-1185">Reference proteome</keyword>
<feature type="transmembrane region" description="Helical" evidence="1">
    <location>
        <begin position="26"/>
        <end position="42"/>
    </location>
</feature>
<keyword evidence="1" id="KW-0472">Membrane</keyword>
<keyword evidence="1" id="KW-0812">Transmembrane</keyword>
<protein>
    <submittedName>
        <fullName evidence="2">Uncharacterized protein</fullName>
    </submittedName>
</protein>
<dbReference type="Proteomes" id="UP001464923">
    <property type="component" value="Unassembled WGS sequence"/>
</dbReference>
<accession>A0ABV1K555</accession>
<evidence type="ECO:0000313" key="3">
    <source>
        <dbReference type="Proteomes" id="UP001464923"/>
    </source>
</evidence>
<sequence length="89" mass="9968">MALFVAFVVLSLVRSGGDVVGSLVSAAIYSVVFLAIWRVLIWKQPTVVIDERGQRSSERNGRLTAYYRERRARQVNINGLPRSPHGPSR</sequence>
<proteinExistence type="predicted"/>
<comment type="caution">
    <text evidence="2">The sequence shown here is derived from an EMBL/GenBank/DDBJ whole genome shotgun (WGS) entry which is preliminary data.</text>
</comment>